<dbReference type="PROSITE" id="PS00798">
    <property type="entry name" value="ALDOKETO_REDUCTASE_1"/>
    <property type="match status" value="1"/>
</dbReference>
<dbReference type="InterPro" id="IPR036812">
    <property type="entry name" value="NAD(P)_OxRdtase_dom_sf"/>
</dbReference>
<evidence type="ECO:0000256" key="1">
    <source>
        <dbReference type="ARBA" id="ARBA00007905"/>
    </source>
</evidence>
<evidence type="ECO:0000313" key="9">
    <source>
        <dbReference type="Proteomes" id="UP000293142"/>
    </source>
</evidence>
<dbReference type="PANTHER" id="PTHR43827:SF3">
    <property type="entry name" value="NADP-DEPENDENT OXIDOREDUCTASE DOMAIN-CONTAINING PROTEIN"/>
    <property type="match status" value="1"/>
</dbReference>
<dbReference type="Pfam" id="PF00248">
    <property type="entry name" value="Aldo_ket_red"/>
    <property type="match status" value="1"/>
</dbReference>
<feature type="site" description="Lowers pKa of active site Tyr" evidence="6">
    <location>
        <position position="74"/>
    </location>
</feature>
<accession>A0A4Q9DD94</accession>
<dbReference type="SUPFAM" id="SSF51430">
    <property type="entry name" value="NAD(P)-linked oxidoreductase"/>
    <property type="match status" value="1"/>
</dbReference>
<feature type="binding site" evidence="5">
    <location>
        <position position="107"/>
    </location>
    <ligand>
        <name>substrate</name>
    </ligand>
</feature>
<evidence type="ECO:0000313" key="8">
    <source>
        <dbReference type="EMBL" id="TBL69066.1"/>
    </source>
</evidence>
<gene>
    <name evidence="8" type="ORF">EYB31_36845</name>
</gene>
<dbReference type="PANTHER" id="PTHR43827">
    <property type="entry name" value="2,5-DIKETO-D-GLUCONIC ACID REDUCTASE"/>
    <property type="match status" value="1"/>
</dbReference>
<dbReference type="InterPro" id="IPR018170">
    <property type="entry name" value="Aldo/ket_reductase_CS"/>
</dbReference>
<organism evidence="8 9">
    <name type="scientific">Paenibacillus thalictri</name>
    <dbReference type="NCBI Taxonomy" id="2527873"/>
    <lineage>
        <taxon>Bacteria</taxon>
        <taxon>Bacillati</taxon>
        <taxon>Bacillota</taxon>
        <taxon>Bacilli</taxon>
        <taxon>Bacillales</taxon>
        <taxon>Paenibacillaceae</taxon>
        <taxon>Paenibacillus</taxon>
    </lineage>
</organism>
<dbReference type="CDD" id="cd19133">
    <property type="entry name" value="AKR_AKR5F1"/>
    <property type="match status" value="1"/>
</dbReference>
<evidence type="ECO:0000259" key="7">
    <source>
        <dbReference type="Pfam" id="PF00248"/>
    </source>
</evidence>
<keyword evidence="2" id="KW-0521">NADP</keyword>
<dbReference type="AlphaFoldDB" id="A0A4Q9DD94"/>
<protein>
    <submittedName>
        <fullName evidence="8">Aldo/keto reductase</fullName>
    </submittedName>
</protein>
<evidence type="ECO:0000256" key="4">
    <source>
        <dbReference type="PIRSR" id="PIRSR000097-1"/>
    </source>
</evidence>
<evidence type="ECO:0000256" key="2">
    <source>
        <dbReference type="ARBA" id="ARBA00022857"/>
    </source>
</evidence>
<evidence type="ECO:0000256" key="3">
    <source>
        <dbReference type="ARBA" id="ARBA00023002"/>
    </source>
</evidence>
<keyword evidence="9" id="KW-1185">Reference proteome</keyword>
<evidence type="ECO:0000256" key="5">
    <source>
        <dbReference type="PIRSR" id="PIRSR000097-2"/>
    </source>
</evidence>
<dbReference type="RefSeq" id="WP_131018573.1">
    <property type="nucleotide sequence ID" value="NZ_SIRE01000041.1"/>
</dbReference>
<dbReference type="OrthoDB" id="9804790at2"/>
<feature type="active site" description="Proton donor" evidence="4">
    <location>
        <position position="49"/>
    </location>
</feature>
<keyword evidence="3" id="KW-0560">Oxidoreductase</keyword>
<comment type="caution">
    <text evidence="8">The sequence shown here is derived from an EMBL/GenBank/DDBJ whole genome shotgun (WGS) entry which is preliminary data.</text>
</comment>
<dbReference type="InterPro" id="IPR020471">
    <property type="entry name" value="AKR"/>
</dbReference>
<reference evidence="8 9" key="1">
    <citation type="submission" date="2019-02" db="EMBL/GenBank/DDBJ databases">
        <title>Paenibacillus sp. nov., isolated from surface-sterilized tissue of Thalictrum simplex L.</title>
        <authorList>
            <person name="Tuo L."/>
        </authorList>
    </citation>
    <scope>NUCLEOTIDE SEQUENCE [LARGE SCALE GENOMIC DNA]</scope>
    <source>
        <strain evidence="8 9">N2SHLJ1</strain>
    </source>
</reference>
<dbReference type="InterPro" id="IPR023210">
    <property type="entry name" value="NADP_OxRdtase_dom"/>
</dbReference>
<dbReference type="Gene3D" id="3.20.20.100">
    <property type="entry name" value="NADP-dependent oxidoreductase domain"/>
    <property type="match status" value="1"/>
</dbReference>
<name>A0A4Q9DD94_9BACL</name>
<dbReference type="PROSITE" id="PS00063">
    <property type="entry name" value="ALDOKETO_REDUCTASE_3"/>
    <property type="match status" value="1"/>
</dbReference>
<dbReference type="PIRSF" id="PIRSF000097">
    <property type="entry name" value="AKR"/>
    <property type="match status" value="1"/>
</dbReference>
<sequence>MKYVELNNGVKMPILGYGVFQIPDHGQCEKCVLDAIEVGYRLIDTAQGYGNEVAVGNAIGKCGVPREELFITTKIWISTYGYENAKKSIEGSLERLQLDYVDLLLIHQPFNDYYGTYRAMEELYKEGKLRAIGVSNFYPDRLIDLIKYNQVIPAVNQVETHVFNQQVKAREIMKKYGVQIQAWAPFAEGKNNLFSNETLNAIGDKYNKSSAQVALRYLIQIGVSVIPKTVNKERMKQNIDVFDFELTNEDMDVIAALDRRETLFFSHYDPEQVERLTSMVRKF</sequence>
<feature type="domain" description="NADP-dependent oxidoreductase" evidence="7">
    <location>
        <begin position="29"/>
        <end position="258"/>
    </location>
</feature>
<dbReference type="FunFam" id="3.20.20.100:FF:000015">
    <property type="entry name" value="Oxidoreductase, aldo/keto reductase family"/>
    <property type="match status" value="1"/>
</dbReference>
<proteinExistence type="inferred from homology"/>
<dbReference type="GO" id="GO:0016616">
    <property type="term" value="F:oxidoreductase activity, acting on the CH-OH group of donors, NAD or NADP as acceptor"/>
    <property type="evidence" value="ECO:0007669"/>
    <property type="project" value="UniProtKB-ARBA"/>
</dbReference>
<dbReference type="EMBL" id="SIRE01000041">
    <property type="protein sequence ID" value="TBL69066.1"/>
    <property type="molecule type" value="Genomic_DNA"/>
</dbReference>
<dbReference type="PRINTS" id="PR00069">
    <property type="entry name" value="ALDKETRDTASE"/>
</dbReference>
<evidence type="ECO:0000256" key="6">
    <source>
        <dbReference type="PIRSR" id="PIRSR000097-3"/>
    </source>
</evidence>
<comment type="similarity">
    <text evidence="1">Belongs to the aldo/keto reductase family.</text>
</comment>
<dbReference type="Proteomes" id="UP000293142">
    <property type="component" value="Unassembled WGS sequence"/>
</dbReference>